<dbReference type="GO" id="GO:0046872">
    <property type="term" value="F:metal ion binding"/>
    <property type="evidence" value="ECO:0007669"/>
    <property type="project" value="UniProtKB-KW"/>
</dbReference>
<evidence type="ECO:0000256" key="1">
    <source>
        <dbReference type="ARBA" id="ARBA00022448"/>
    </source>
</evidence>
<evidence type="ECO:0000256" key="4">
    <source>
        <dbReference type="ARBA" id="ARBA00022982"/>
    </source>
</evidence>
<evidence type="ECO:0000313" key="10">
    <source>
        <dbReference type="Proteomes" id="UP000654401"/>
    </source>
</evidence>
<evidence type="ECO:0000256" key="3">
    <source>
        <dbReference type="ARBA" id="ARBA00022723"/>
    </source>
</evidence>
<dbReference type="InterPro" id="IPR019020">
    <property type="entry name" value="Cyt-c552/DMSO_Rdtase_haem-bd"/>
</dbReference>
<dbReference type="Pfam" id="PF00034">
    <property type="entry name" value="Cytochrom_C"/>
    <property type="match status" value="1"/>
</dbReference>
<dbReference type="Proteomes" id="UP000654401">
    <property type="component" value="Unassembled WGS sequence"/>
</dbReference>
<name>A0A8J6P414_9GAMM</name>
<feature type="domain" description="Cytochrome c" evidence="8">
    <location>
        <begin position="158"/>
        <end position="255"/>
    </location>
</feature>
<gene>
    <name evidence="9" type="ORF">H8D24_01090</name>
</gene>
<evidence type="ECO:0000259" key="8">
    <source>
        <dbReference type="PROSITE" id="PS51007"/>
    </source>
</evidence>
<dbReference type="AlphaFoldDB" id="A0A8J6P414"/>
<comment type="caution">
    <text evidence="9">The sequence shown here is derived from an EMBL/GenBank/DDBJ whole genome shotgun (WGS) entry which is preliminary data.</text>
</comment>
<dbReference type="SUPFAM" id="SSF46626">
    <property type="entry name" value="Cytochrome c"/>
    <property type="match status" value="3"/>
</dbReference>
<evidence type="ECO:0000256" key="6">
    <source>
        <dbReference type="PROSITE-ProRule" id="PRU00433"/>
    </source>
</evidence>
<evidence type="ECO:0000256" key="7">
    <source>
        <dbReference type="SAM" id="Phobius"/>
    </source>
</evidence>
<feature type="transmembrane region" description="Helical" evidence="7">
    <location>
        <begin position="35"/>
        <end position="53"/>
    </location>
</feature>
<feature type="transmembrane region" description="Helical" evidence="7">
    <location>
        <begin position="7"/>
        <end position="23"/>
    </location>
</feature>
<feature type="transmembrane region" description="Helical" evidence="7">
    <location>
        <begin position="74"/>
        <end position="96"/>
    </location>
</feature>
<dbReference type="InterPro" id="IPR009056">
    <property type="entry name" value="Cyt_c-like_dom"/>
</dbReference>
<keyword evidence="5 6" id="KW-0408">Iron</keyword>
<dbReference type="PANTHER" id="PTHR33751:SF1">
    <property type="entry name" value="CBB3-TYPE CYTOCHROME C OXIDASE SUBUNIT FIXP"/>
    <property type="match status" value="1"/>
</dbReference>
<dbReference type="Pfam" id="PF09459">
    <property type="entry name" value="EB_dh"/>
    <property type="match status" value="1"/>
</dbReference>
<protein>
    <submittedName>
        <fullName evidence="9">C-type cytochrome</fullName>
    </submittedName>
</protein>
<accession>A0A8J6P414</accession>
<keyword evidence="1" id="KW-0813">Transport</keyword>
<feature type="domain" description="Cytochrome c" evidence="8">
    <location>
        <begin position="281"/>
        <end position="376"/>
    </location>
</feature>
<feature type="domain" description="Cytochrome c" evidence="8">
    <location>
        <begin position="421"/>
        <end position="536"/>
    </location>
</feature>
<dbReference type="InterPro" id="IPR036909">
    <property type="entry name" value="Cyt_c-like_dom_sf"/>
</dbReference>
<evidence type="ECO:0000313" key="9">
    <source>
        <dbReference type="EMBL" id="MBC8518990.1"/>
    </source>
</evidence>
<dbReference type="Pfam" id="PF13442">
    <property type="entry name" value="Cytochrome_CBB3"/>
    <property type="match status" value="2"/>
</dbReference>
<dbReference type="PANTHER" id="PTHR33751">
    <property type="entry name" value="CBB3-TYPE CYTOCHROME C OXIDASE SUBUNIT FIXP"/>
    <property type="match status" value="1"/>
</dbReference>
<organism evidence="9 10">
    <name type="scientific">Candidatus Thiopontia autotrophica</name>
    <dbReference type="NCBI Taxonomy" id="2841688"/>
    <lineage>
        <taxon>Bacteria</taxon>
        <taxon>Pseudomonadati</taxon>
        <taxon>Pseudomonadota</taxon>
        <taxon>Gammaproteobacteria</taxon>
        <taxon>Candidatus Thiopontia</taxon>
    </lineage>
</organism>
<proteinExistence type="predicted"/>
<reference evidence="9 10" key="1">
    <citation type="submission" date="2020-08" db="EMBL/GenBank/DDBJ databases">
        <title>Bridging the membrane lipid divide: bacteria of the FCB group superphylum have the potential to synthesize archaeal ether lipids.</title>
        <authorList>
            <person name="Villanueva L."/>
            <person name="Von Meijenfeldt F.A.B."/>
            <person name="Westbye A.B."/>
            <person name="Yadav S."/>
            <person name="Hopmans E.C."/>
            <person name="Dutilh B.E."/>
            <person name="Sinninghe Damste J.S."/>
        </authorList>
    </citation>
    <scope>NUCLEOTIDE SEQUENCE [LARGE SCALE GENOMIC DNA]</scope>
    <source>
        <strain evidence="9">NIOZ-UU100</strain>
    </source>
</reference>
<keyword evidence="3 6" id="KW-0479">Metal-binding</keyword>
<keyword evidence="7" id="KW-0812">Transmembrane</keyword>
<keyword evidence="7" id="KW-1133">Transmembrane helix</keyword>
<dbReference type="InterPro" id="IPR050597">
    <property type="entry name" value="Cytochrome_c_Oxidase_Subunit"/>
</dbReference>
<dbReference type="GO" id="GO:0020037">
    <property type="term" value="F:heme binding"/>
    <property type="evidence" value="ECO:0007669"/>
    <property type="project" value="InterPro"/>
</dbReference>
<dbReference type="Gene3D" id="1.10.760.10">
    <property type="entry name" value="Cytochrome c-like domain"/>
    <property type="match status" value="3"/>
</dbReference>
<dbReference type="PROSITE" id="PS51007">
    <property type="entry name" value="CYTC"/>
    <property type="match status" value="3"/>
</dbReference>
<evidence type="ECO:0000256" key="5">
    <source>
        <dbReference type="ARBA" id="ARBA00023004"/>
    </source>
</evidence>
<keyword evidence="2 6" id="KW-0349">Heme</keyword>
<dbReference type="GO" id="GO:0009055">
    <property type="term" value="F:electron transfer activity"/>
    <property type="evidence" value="ECO:0007669"/>
    <property type="project" value="InterPro"/>
</dbReference>
<evidence type="ECO:0000256" key="2">
    <source>
        <dbReference type="ARBA" id="ARBA00022617"/>
    </source>
</evidence>
<keyword evidence="7" id="KW-0472">Membrane</keyword>
<sequence length="811" mass="90951">MKRFGISAFWQAIIVTIAAYLIFTNAFPPLMPKSLVVQFMLITVIGVLLYFSFDDERWAEFLSPIQNVLRGGGFRLTVTRWLFLLAIPAVVGYTTYGLVKPSLDSPVELRQVHPAPPSTVKIWGKNFDLNSLESPIRTEVLTQWKSGEREGAMEIYNESVNAGRDVYYGNCFFCHGDLLDGKGHYAEGFNPQPINFQDPTVIPQQQEAFLFWRAATGGPGLPKEGTPWNSAMPVWHEMLSEDDIWNVLMFIFDYNEQVPRIWNLEDSEAATGIRDSILEARKGMGGDELYQFRCMVCHGEEGMGDGVAAELMYPKPRDFSLSMFKYKSSPGTILPRDEDLFHTIKFGLDGTGMPGWGTLLSDEQISSLIPVIKSFDIAAAWPPEEADDEDYDEDSGRYLKDDFQVITEREPEEGQIAYTPESIEKGKAAFEKSCTECHGDTGRGNIMSGKQLADDWGNRIWPRDLTKPWTWRATNYTAGKTPEESRDQTVRNIYSRLSIGIPGTPMPAHRATEEGNKDPVSLEDRWHIANYVYSLRETTTQLGDNNVIRAAKVAGALPDSMDDAGWEGAEPTTLMMVPNIIKEERLFTPLNDAITVRALYNKKEIALLLEFDDRTDSRPGEETSEGIQDEDLELFSDAVAVQFPKEDGFETSPVVVKPLYRHGDGRHHTTMWYWNAGSVEPAVADSGMLLDASGPDKKIEPRIGDTSLLTEGRWKDGRWQVLMKRSRNGGGRDGKTGDLNFVEGRFLPISFANWDGSNGEKGARHTLTTWTWLVLPPEIDEQRLYGVPGGVAFAIFLAGLILVRTQRRGAK</sequence>
<dbReference type="EMBL" id="JACNFK010000014">
    <property type="protein sequence ID" value="MBC8518990.1"/>
    <property type="molecule type" value="Genomic_DNA"/>
</dbReference>
<feature type="transmembrane region" description="Helical" evidence="7">
    <location>
        <begin position="784"/>
        <end position="803"/>
    </location>
</feature>
<dbReference type="Gene3D" id="2.60.40.1190">
    <property type="match status" value="1"/>
</dbReference>
<keyword evidence="4" id="KW-0249">Electron transport</keyword>